<gene>
    <name evidence="1" type="ORF">AVDCRST_MAG38-2653</name>
</gene>
<protein>
    <recommendedName>
        <fullName evidence="2">DUF1440 domain-containing protein</fullName>
    </recommendedName>
</protein>
<name>A0A6J4S752_9ACTN</name>
<evidence type="ECO:0008006" key="2">
    <source>
        <dbReference type="Google" id="ProtNLM"/>
    </source>
</evidence>
<reference evidence="1" key="1">
    <citation type="submission" date="2020-02" db="EMBL/GenBank/DDBJ databases">
        <authorList>
            <person name="Meier V. D."/>
        </authorList>
    </citation>
    <scope>NUCLEOTIDE SEQUENCE</scope>
    <source>
        <strain evidence="1">AVDCRST_MAG38</strain>
    </source>
</reference>
<dbReference type="EMBL" id="CADCVJ010000221">
    <property type="protein sequence ID" value="CAA9491431.1"/>
    <property type="molecule type" value="Genomic_DNA"/>
</dbReference>
<accession>A0A6J4S752</accession>
<evidence type="ECO:0000313" key="1">
    <source>
        <dbReference type="EMBL" id="CAA9491431.1"/>
    </source>
</evidence>
<dbReference type="AlphaFoldDB" id="A0A6J4S752"/>
<proteinExistence type="predicted"/>
<sequence>MVGQSFGTTSAAAGTARAVATGALAGAAGTVVMTAFQRLVEMPLTGRRESYEPANMVQRLTGWQPRSPRHRRRLNYAAHFGVGAGWGAAHGAISGLTGLRGQRAVAAVFGLLWPADVLGVAALGVHEPPWRWTATETAVDFADKLVLAQATGLLFDRVTRSRPD</sequence>
<organism evidence="1">
    <name type="scientific">uncultured Solirubrobacteraceae bacterium</name>
    <dbReference type="NCBI Taxonomy" id="1162706"/>
    <lineage>
        <taxon>Bacteria</taxon>
        <taxon>Bacillati</taxon>
        <taxon>Actinomycetota</taxon>
        <taxon>Thermoleophilia</taxon>
        <taxon>Solirubrobacterales</taxon>
        <taxon>Solirubrobacteraceae</taxon>
        <taxon>environmental samples</taxon>
    </lineage>
</organism>